<sequence length="605" mass="66757">MCGIAGWLDFRRDLREEIPTLERMTASLASRGPDGSGTWTAPHVALGHRRLAVVDLEGGGQPMVAQRMPDGEPVVLVYNGEIYNTPELRAQLTARGHLFGTRCDSEVVLRSYLEWGADCAERLNGIFAFAVWDGDRETLTLVRDRLGVKPLYVHVYPGGLLFASEPKAILANPLFSPVLEVERLPVVFNPRLKEPGGSVLTGLHEVAPASTLVADRGGAHEFPYWRLVSRPHADDWDTTVATVRGLLEDIVLRQLVADVPVCSLLSGGLDSTALSALAARLSGRPLTTFAVDFTESDQHFHSTVLRPDRDAPYAREASSHLGTRHTEVVLDSAAVAVGAAEALRARDLPSLGQFDSSMLQLFAAVRRRSTVALSGEGADEVFGGYPWFHTPALVESETYPWLGEGPRLVECLAPDVLDRVRPEEQERDGYATLLARAPRLEGESGLQARMREVLYLSLQGPLHLLLDRTDRMSMAVGLEVRVPFCDHRLVEYLWNVPWSMKCADGREKSLLRAAVSDLLPPSLLNRRKSAYPATHAPDYTQRVVTGVLRLLDDPDSPLRELLDADRVRKFAEGADVSVAWVNTAHMLTPLLETDAWLRTYNVRIV</sequence>
<dbReference type="InterPro" id="IPR017932">
    <property type="entry name" value="GATase_2_dom"/>
</dbReference>
<dbReference type="GO" id="GO:0005524">
    <property type="term" value="F:ATP binding"/>
    <property type="evidence" value="ECO:0007669"/>
    <property type="project" value="UniProtKB-KW"/>
</dbReference>
<dbReference type="PROSITE" id="PS51278">
    <property type="entry name" value="GATASE_TYPE_2"/>
    <property type="match status" value="1"/>
</dbReference>
<name>A0A918Z3D1_9ACTN</name>
<dbReference type="Pfam" id="PF00733">
    <property type="entry name" value="Asn_synthase"/>
    <property type="match status" value="1"/>
</dbReference>
<dbReference type="PANTHER" id="PTHR43284">
    <property type="entry name" value="ASPARAGINE SYNTHETASE (GLUTAMINE-HYDROLYZING)"/>
    <property type="match status" value="1"/>
</dbReference>
<feature type="site" description="Important for beta-aspartyl-AMP intermediate formation" evidence="11">
    <location>
        <position position="376"/>
    </location>
</feature>
<dbReference type="NCBIfam" id="TIGR01536">
    <property type="entry name" value="asn_synth_AEB"/>
    <property type="match status" value="1"/>
</dbReference>
<dbReference type="EMBL" id="BNAT01000019">
    <property type="protein sequence ID" value="GHE34614.1"/>
    <property type="molecule type" value="Genomic_DNA"/>
</dbReference>
<feature type="binding site" evidence="10">
    <location>
        <position position="104"/>
    </location>
    <ligand>
        <name>L-glutamine</name>
        <dbReference type="ChEBI" id="CHEBI:58359"/>
    </ligand>
</feature>
<dbReference type="InterPro" id="IPR029055">
    <property type="entry name" value="Ntn_hydrolases_N"/>
</dbReference>
<dbReference type="AlphaFoldDB" id="A0A918Z3D1"/>
<comment type="catalytic activity">
    <reaction evidence="8">
        <text>L-aspartate + L-glutamine + ATP + H2O = L-asparagine + L-glutamate + AMP + diphosphate + H(+)</text>
        <dbReference type="Rhea" id="RHEA:12228"/>
        <dbReference type="ChEBI" id="CHEBI:15377"/>
        <dbReference type="ChEBI" id="CHEBI:15378"/>
        <dbReference type="ChEBI" id="CHEBI:29985"/>
        <dbReference type="ChEBI" id="CHEBI:29991"/>
        <dbReference type="ChEBI" id="CHEBI:30616"/>
        <dbReference type="ChEBI" id="CHEBI:33019"/>
        <dbReference type="ChEBI" id="CHEBI:58048"/>
        <dbReference type="ChEBI" id="CHEBI:58359"/>
        <dbReference type="ChEBI" id="CHEBI:456215"/>
        <dbReference type="EC" id="6.3.5.4"/>
    </reaction>
</comment>
<dbReference type="CDD" id="cd00712">
    <property type="entry name" value="AsnB"/>
    <property type="match status" value="1"/>
</dbReference>
<dbReference type="InterPro" id="IPR014729">
    <property type="entry name" value="Rossmann-like_a/b/a_fold"/>
</dbReference>
<dbReference type="Proteomes" id="UP000603227">
    <property type="component" value="Unassembled WGS sequence"/>
</dbReference>
<feature type="binding site" evidence="10">
    <location>
        <begin position="374"/>
        <end position="375"/>
    </location>
    <ligand>
        <name>ATP</name>
        <dbReference type="ChEBI" id="CHEBI:30616"/>
    </ligand>
</feature>
<dbReference type="InterPro" id="IPR033738">
    <property type="entry name" value="AsnB_N"/>
</dbReference>
<feature type="binding site" evidence="10">
    <location>
        <position position="291"/>
    </location>
    <ligand>
        <name>ATP</name>
        <dbReference type="ChEBI" id="CHEBI:30616"/>
    </ligand>
</feature>
<comment type="pathway">
    <text evidence="1">Amino-acid biosynthesis; L-asparagine biosynthesis; L-asparagine from L-aspartate (L-Gln route): step 1/1.</text>
</comment>
<evidence type="ECO:0000256" key="11">
    <source>
        <dbReference type="PIRSR" id="PIRSR001589-3"/>
    </source>
</evidence>
<keyword evidence="4 10" id="KW-0547">Nucleotide-binding</keyword>
<protein>
    <recommendedName>
        <fullName evidence="3">asparagine synthase (glutamine-hydrolyzing)</fullName>
        <ecNumber evidence="3">6.3.5.4</ecNumber>
    </recommendedName>
</protein>
<feature type="active site" description="For GATase activity" evidence="9">
    <location>
        <position position="2"/>
    </location>
</feature>
<keyword evidence="9" id="KW-0028">Amino-acid biosynthesis</keyword>
<dbReference type="InterPro" id="IPR001962">
    <property type="entry name" value="Asn_synthase"/>
</dbReference>
<evidence type="ECO:0000259" key="12">
    <source>
        <dbReference type="PROSITE" id="PS51278"/>
    </source>
</evidence>
<dbReference type="Gene3D" id="3.60.20.10">
    <property type="entry name" value="Glutamine Phosphoribosylpyrophosphate, subunit 1, domain 1"/>
    <property type="match status" value="1"/>
</dbReference>
<dbReference type="SUPFAM" id="SSF56235">
    <property type="entry name" value="N-terminal nucleophile aminohydrolases (Ntn hydrolases)"/>
    <property type="match status" value="1"/>
</dbReference>
<dbReference type="Pfam" id="PF13537">
    <property type="entry name" value="GATase_7"/>
    <property type="match status" value="1"/>
</dbReference>
<keyword evidence="5 10" id="KW-0067">ATP-binding</keyword>
<dbReference type="GO" id="GO:0006529">
    <property type="term" value="P:asparagine biosynthetic process"/>
    <property type="evidence" value="ECO:0007669"/>
    <property type="project" value="UniProtKB-KW"/>
</dbReference>
<evidence type="ECO:0000256" key="4">
    <source>
        <dbReference type="ARBA" id="ARBA00022741"/>
    </source>
</evidence>
<comment type="similarity">
    <text evidence="2">Belongs to the asparagine synthetase family.</text>
</comment>
<evidence type="ECO:0000256" key="3">
    <source>
        <dbReference type="ARBA" id="ARBA00012737"/>
    </source>
</evidence>
<evidence type="ECO:0000256" key="10">
    <source>
        <dbReference type="PIRSR" id="PIRSR001589-2"/>
    </source>
</evidence>
<keyword evidence="14" id="KW-1185">Reference proteome</keyword>
<evidence type="ECO:0000256" key="6">
    <source>
        <dbReference type="ARBA" id="ARBA00022888"/>
    </source>
</evidence>
<dbReference type="CDD" id="cd01991">
    <property type="entry name" value="Asn_synthase_B_C"/>
    <property type="match status" value="1"/>
</dbReference>
<feature type="binding site" evidence="10">
    <location>
        <position position="264"/>
    </location>
    <ligand>
        <name>ATP</name>
        <dbReference type="ChEBI" id="CHEBI:30616"/>
    </ligand>
</feature>
<evidence type="ECO:0000313" key="14">
    <source>
        <dbReference type="Proteomes" id="UP000603227"/>
    </source>
</evidence>
<dbReference type="PANTHER" id="PTHR43284:SF1">
    <property type="entry name" value="ASPARAGINE SYNTHETASE"/>
    <property type="match status" value="1"/>
</dbReference>
<evidence type="ECO:0000256" key="8">
    <source>
        <dbReference type="ARBA" id="ARBA00048741"/>
    </source>
</evidence>
<dbReference type="PIRSF" id="PIRSF001589">
    <property type="entry name" value="Asn_synthetase_glu-h"/>
    <property type="match status" value="1"/>
</dbReference>
<evidence type="ECO:0000256" key="9">
    <source>
        <dbReference type="PIRSR" id="PIRSR001589-1"/>
    </source>
</evidence>
<dbReference type="EC" id="6.3.5.4" evidence="3"/>
<reference evidence="13" key="1">
    <citation type="journal article" date="2014" name="Int. J. Syst. Evol. Microbiol.">
        <title>Complete genome sequence of Corynebacterium casei LMG S-19264T (=DSM 44701T), isolated from a smear-ripened cheese.</title>
        <authorList>
            <consortium name="US DOE Joint Genome Institute (JGI-PGF)"/>
            <person name="Walter F."/>
            <person name="Albersmeier A."/>
            <person name="Kalinowski J."/>
            <person name="Ruckert C."/>
        </authorList>
    </citation>
    <scope>NUCLEOTIDE SEQUENCE</scope>
    <source>
        <strain evidence="13">CGMCC 4.7403</strain>
    </source>
</reference>
<organism evidence="13 14">
    <name type="scientific">Streptomyces capitiformicae</name>
    <dbReference type="NCBI Taxonomy" id="2014920"/>
    <lineage>
        <taxon>Bacteria</taxon>
        <taxon>Bacillati</taxon>
        <taxon>Actinomycetota</taxon>
        <taxon>Actinomycetes</taxon>
        <taxon>Kitasatosporales</taxon>
        <taxon>Streptomycetaceae</taxon>
        <taxon>Streptomyces</taxon>
    </lineage>
</organism>
<evidence type="ECO:0000313" key="13">
    <source>
        <dbReference type="EMBL" id="GHE34614.1"/>
    </source>
</evidence>
<dbReference type="InterPro" id="IPR006426">
    <property type="entry name" value="Asn_synth_AEB"/>
</dbReference>
<evidence type="ECO:0000256" key="5">
    <source>
        <dbReference type="ARBA" id="ARBA00022840"/>
    </source>
</evidence>
<dbReference type="InterPro" id="IPR051786">
    <property type="entry name" value="ASN_synthetase/amidase"/>
</dbReference>
<accession>A0A918Z3D1</accession>
<dbReference type="RefSeq" id="WP_189784886.1">
    <property type="nucleotide sequence ID" value="NZ_BNAT01000019.1"/>
</dbReference>
<reference evidence="13" key="2">
    <citation type="submission" date="2020-09" db="EMBL/GenBank/DDBJ databases">
        <authorList>
            <person name="Sun Q."/>
            <person name="Zhou Y."/>
        </authorList>
    </citation>
    <scope>NUCLEOTIDE SEQUENCE</scope>
    <source>
        <strain evidence="13">CGMCC 4.7403</strain>
    </source>
</reference>
<dbReference type="GO" id="GO:0004066">
    <property type="term" value="F:asparagine synthase (glutamine-hydrolyzing) activity"/>
    <property type="evidence" value="ECO:0007669"/>
    <property type="project" value="UniProtKB-EC"/>
</dbReference>
<comment type="caution">
    <text evidence="13">The sequence shown here is derived from an EMBL/GenBank/DDBJ whole genome shotgun (WGS) entry which is preliminary data.</text>
</comment>
<evidence type="ECO:0000256" key="2">
    <source>
        <dbReference type="ARBA" id="ARBA00005752"/>
    </source>
</evidence>
<evidence type="ECO:0000256" key="1">
    <source>
        <dbReference type="ARBA" id="ARBA00005187"/>
    </source>
</evidence>
<evidence type="ECO:0000256" key="7">
    <source>
        <dbReference type="ARBA" id="ARBA00022962"/>
    </source>
</evidence>
<gene>
    <name evidence="13" type="ORF">GCM10017771_52310</name>
</gene>
<keyword evidence="7 9" id="KW-0315">Glutamine amidotransferase</keyword>
<keyword evidence="6 9" id="KW-0061">Asparagine biosynthesis</keyword>
<feature type="domain" description="Glutamine amidotransferase type-2" evidence="12">
    <location>
        <begin position="2"/>
        <end position="217"/>
    </location>
</feature>
<proteinExistence type="inferred from homology"/>
<dbReference type="Gene3D" id="3.40.50.620">
    <property type="entry name" value="HUPs"/>
    <property type="match status" value="1"/>
</dbReference>
<dbReference type="SUPFAM" id="SSF52402">
    <property type="entry name" value="Adenine nucleotide alpha hydrolases-like"/>
    <property type="match status" value="1"/>
</dbReference>
<dbReference type="GO" id="GO:0005829">
    <property type="term" value="C:cytosol"/>
    <property type="evidence" value="ECO:0007669"/>
    <property type="project" value="TreeGrafter"/>
</dbReference>